<name>A0A1C3EIS1_9PLAN</name>
<comment type="caution">
    <text evidence="1">The sequence shown here is derived from an EMBL/GenBank/DDBJ whole genome shotgun (WGS) entry which is preliminary data.</text>
</comment>
<proteinExistence type="predicted"/>
<sequence>MVKGVPVRPRQRPRKLYADAGYDGEAAGKELESRDITPGIRKRNTETWNWVGEDPPVIQWIGVVERTNSWLGGLRRFGIRYDRHQTIIDAWNHLAIAALCHGVPIRQAA</sequence>
<accession>A0A1C3EIS1</accession>
<dbReference type="PANTHER" id="PTHR30007:SF1">
    <property type="entry name" value="BLR1914 PROTEIN"/>
    <property type="match status" value="1"/>
</dbReference>
<dbReference type="AlphaFoldDB" id="A0A1C3EIS1"/>
<dbReference type="Proteomes" id="UP000094828">
    <property type="component" value="Unassembled WGS sequence"/>
</dbReference>
<gene>
    <name evidence="1" type="ORF">A6X21_05030</name>
</gene>
<keyword evidence="2" id="KW-1185">Reference proteome</keyword>
<dbReference type="STRING" id="1841610.A6X21_05030"/>
<evidence type="ECO:0000313" key="1">
    <source>
        <dbReference type="EMBL" id="ODA33130.1"/>
    </source>
</evidence>
<evidence type="ECO:0000313" key="2">
    <source>
        <dbReference type="Proteomes" id="UP000094828"/>
    </source>
</evidence>
<organism evidence="1 2">
    <name type="scientific">Planctopirus hydrillae</name>
    <dbReference type="NCBI Taxonomy" id="1841610"/>
    <lineage>
        <taxon>Bacteria</taxon>
        <taxon>Pseudomonadati</taxon>
        <taxon>Planctomycetota</taxon>
        <taxon>Planctomycetia</taxon>
        <taxon>Planctomycetales</taxon>
        <taxon>Planctomycetaceae</taxon>
        <taxon>Planctopirus</taxon>
    </lineage>
</organism>
<evidence type="ECO:0008006" key="3">
    <source>
        <dbReference type="Google" id="ProtNLM"/>
    </source>
</evidence>
<protein>
    <recommendedName>
        <fullName evidence="3">Transposase</fullName>
    </recommendedName>
</protein>
<dbReference type="PANTHER" id="PTHR30007">
    <property type="entry name" value="PHP DOMAIN PROTEIN"/>
    <property type="match status" value="1"/>
</dbReference>
<reference evidence="1 2" key="1">
    <citation type="submission" date="2016-05" db="EMBL/GenBank/DDBJ databases">
        <title>Genomic and physiological characterization of Planctopirus sp. isolated from fresh water lake.</title>
        <authorList>
            <person name="Subhash Y."/>
            <person name="Ramana C."/>
        </authorList>
    </citation>
    <scope>NUCLEOTIDE SEQUENCE [LARGE SCALE GENOMIC DNA]</scope>
    <source>
        <strain evidence="1 2">JC280</strain>
    </source>
</reference>
<dbReference type="EMBL" id="LYDR01000058">
    <property type="protein sequence ID" value="ODA33130.1"/>
    <property type="molecule type" value="Genomic_DNA"/>
</dbReference>